<comment type="caution">
    <text evidence="1">The sequence shown here is derived from an EMBL/GenBank/DDBJ whole genome shotgun (WGS) entry which is preliminary data.</text>
</comment>
<accession>A0A9D4EQR4</accession>
<dbReference type="Proteomes" id="UP000828390">
    <property type="component" value="Unassembled WGS sequence"/>
</dbReference>
<keyword evidence="2" id="KW-1185">Reference proteome</keyword>
<organism evidence="1 2">
    <name type="scientific">Dreissena polymorpha</name>
    <name type="common">Zebra mussel</name>
    <name type="synonym">Mytilus polymorpha</name>
    <dbReference type="NCBI Taxonomy" id="45954"/>
    <lineage>
        <taxon>Eukaryota</taxon>
        <taxon>Metazoa</taxon>
        <taxon>Spiralia</taxon>
        <taxon>Lophotrochozoa</taxon>
        <taxon>Mollusca</taxon>
        <taxon>Bivalvia</taxon>
        <taxon>Autobranchia</taxon>
        <taxon>Heteroconchia</taxon>
        <taxon>Euheterodonta</taxon>
        <taxon>Imparidentia</taxon>
        <taxon>Neoheterodontei</taxon>
        <taxon>Myida</taxon>
        <taxon>Dreissenoidea</taxon>
        <taxon>Dreissenidae</taxon>
        <taxon>Dreissena</taxon>
    </lineage>
</organism>
<reference evidence="1" key="2">
    <citation type="submission" date="2020-11" db="EMBL/GenBank/DDBJ databases">
        <authorList>
            <person name="McCartney M.A."/>
            <person name="Auch B."/>
            <person name="Kono T."/>
            <person name="Mallez S."/>
            <person name="Becker A."/>
            <person name="Gohl D.M."/>
            <person name="Silverstein K.A.T."/>
            <person name="Koren S."/>
            <person name="Bechman K.B."/>
            <person name="Herman A."/>
            <person name="Abrahante J.E."/>
            <person name="Garbe J."/>
        </authorList>
    </citation>
    <scope>NUCLEOTIDE SEQUENCE</scope>
    <source>
        <strain evidence="1">Duluth1</strain>
        <tissue evidence="1">Whole animal</tissue>
    </source>
</reference>
<gene>
    <name evidence="1" type="ORF">DPMN_161978</name>
</gene>
<dbReference type="EMBL" id="JAIWYP010000008">
    <property type="protein sequence ID" value="KAH3784028.1"/>
    <property type="molecule type" value="Genomic_DNA"/>
</dbReference>
<reference evidence="1" key="1">
    <citation type="journal article" date="2019" name="bioRxiv">
        <title>The Genome of the Zebra Mussel, Dreissena polymorpha: A Resource for Invasive Species Research.</title>
        <authorList>
            <person name="McCartney M.A."/>
            <person name="Auch B."/>
            <person name="Kono T."/>
            <person name="Mallez S."/>
            <person name="Zhang Y."/>
            <person name="Obille A."/>
            <person name="Becker A."/>
            <person name="Abrahante J.E."/>
            <person name="Garbe J."/>
            <person name="Badalamenti J.P."/>
            <person name="Herman A."/>
            <person name="Mangelson H."/>
            <person name="Liachko I."/>
            <person name="Sullivan S."/>
            <person name="Sone E.D."/>
            <person name="Koren S."/>
            <person name="Silverstein K.A.T."/>
            <person name="Beckman K.B."/>
            <person name="Gohl D.M."/>
        </authorList>
    </citation>
    <scope>NUCLEOTIDE SEQUENCE</scope>
    <source>
        <strain evidence="1">Duluth1</strain>
        <tissue evidence="1">Whole animal</tissue>
    </source>
</reference>
<name>A0A9D4EQR4_DREPO</name>
<protein>
    <submittedName>
        <fullName evidence="1">Uncharacterized protein</fullName>
    </submittedName>
</protein>
<sequence length="186" mass="20980">MSLNFSGIPTTVYTDLSHPIVDHNHNELHTSAVHPYTAHREATYTDPEHPATATYPENGRAIYTDLDTTSHAYPEHRGATYTDQEHPATAHAYPAHKGPTYTDQDGNCYQEDGTPFECPPDYPGAQYAPRYQSLQSGMLFVLSFAYMCQRIFFRMVKIKGLHQLETTGAKTHDIVNIRIMTCSGWK</sequence>
<evidence type="ECO:0000313" key="2">
    <source>
        <dbReference type="Proteomes" id="UP000828390"/>
    </source>
</evidence>
<dbReference type="AlphaFoldDB" id="A0A9D4EQR4"/>
<evidence type="ECO:0000313" key="1">
    <source>
        <dbReference type="EMBL" id="KAH3784028.1"/>
    </source>
</evidence>
<proteinExistence type="predicted"/>